<evidence type="ECO:0000256" key="1">
    <source>
        <dbReference type="ARBA" id="ARBA00022908"/>
    </source>
</evidence>
<comment type="caution">
    <text evidence="4">The sequence shown here is derived from an EMBL/GenBank/DDBJ whole genome shotgun (WGS) entry which is preliminary data.</text>
</comment>
<gene>
    <name evidence="4" type="ORF">K1W69_22920</name>
</gene>
<keyword evidence="5" id="KW-1185">Reference proteome</keyword>
<dbReference type="AlphaFoldDB" id="A0AAE2ZSJ0"/>
<sequence length="410" mass="46081">MSRPSKGARLVWRRESRKKNGNIRNAAGWYIEDGGKRFSTGCGKDGRVEADQKLAAYISAKYAPSRHRDRSPDQVKVADIISVYLEDRAPFHKDPKETGARLLQVLTFFGRMHLSDINGNACRRYASEASTPAAARRQLEDLRAAINHYYAEGYVTAVPAVILPNKPIGRQRWLTRHEAARLLWAAWRMKQSWKGQESDRRTGRHVARFILIGLYTGTRSGAICGAAIRPKEGCGYVDLEQGVFFRRSAKQQETKKRQPPVRIPDRLLAHLRRWSTTPLEIKTKNRGKSKNIGRMISEDYVVEWSGKPVSSVKKGFKAACEAAGLGWYAEDGLFQTDVTPHVLRHTAATWLMQNGATLSDAADYLGMTEAVLRSTYYHHHPDFQADAAARITAKRPLPKRATNSNVVNLG</sequence>
<dbReference type="GO" id="GO:0006310">
    <property type="term" value="P:DNA recombination"/>
    <property type="evidence" value="ECO:0007669"/>
    <property type="project" value="UniProtKB-KW"/>
</dbReference>
<organism evidence="4 5">
    <name type="scientific">Flavimaribacter sediminis</name>
    <dbReference type="NCBI Taxonomy" id="2865987"/>
    <lineage>
        <taxon>Bacteria</taxon>
        <taxon>Pseudomonadati</taxon>
        <taxon>Pseudomonadota</taxon>
        <taxon>Alphaproteobacteria</taxon>
        <taxon>Hyphomicrobiales</taxon>
        <taxon>Rhizobiaceae</taxon>
        <taxon>Flavimaribacter</taxon>
    </lineage>
</organism>
<proteinExistence type="predicted"/>
<dbReference type="InterPro" id="IPR050090">
    <property type="entry name" value="Tyrosine_recombinase_XerCD"/>
</dbReference>
<dbReference type="CDD" id="cd00796">
    <property type="entry name" value="INT_Rci_Hp1_C"/>
    <property type="match status" value="1"/>
</dbReference>
<accession>A0AAE2ZSJ0</accession>
<dbReference type="EMBL" id="JAICBX010000005">
    <property type="protein sequence ID" value="MBW8640065.1"/>
    <property type="molecule type" value="Genomic_DNA"/>
</dbReference>
<dbReference type="InterPro" id="IPR011010">
    <property type="entry name" value="DNA_brk_join_enz"/>
</dbReference>
<dbReference type="SUPFAM" id="SSF56349">
    <property type="entry name" value="DNA breaking-rejoining enzymes"/>
    <property type="match status" value="1"/>
</dbReference>
<dbReference type="Gene3D" id="1.10.443.10">
    <property type="entry name" value="Intergrase catalytic core"/>
    <property type="match status" value="1"/>
</dbReference>
<dbReference type="PANTHER" id="PTHR30349">
    <property type="entry name" value="PHAGE INTEGRASE-RELATED"/>
    <property type="match status" value="1"/>
</dbReference>
<evidence type="ECO:0000313" key="4">
    <source>
        <dbReference type="EMBL" id="MBW8640065.1"/>
    </source>
</evidence>
<dbReference type="InterPro" id="IPR013762">
    <property type="entry name" value="Integrase-like_cat_sf"/>
</dbReference>
<evidence type="ECO:0000313" key="5">
    <source>
        <dbReference type="Proteomes" id="UP001196509"/>
    </source>
</evidence>
<reference evidence="4" key="1">
    <citation type="submission" date="2021-08" db="EMBL/GenBank/DDBJ databases">
        <title>Hoeflea bacterium WL0058 sp. nov., isolated from the sediment.</title>
        <authorList>
            <person name="Wang L."/>
            <person name="Zhang D."/>
        </authorList>
    </citation>
    <scope>NUCLEOTIDE SEQUENCE</scope>
    <source>
        <strain evidence="4">WL0058</strain>
    </source>
</reference>
<evidence type="ECO:0000259" key="3">
    <source>
        <dbReference type="PROSITE" id="PS51898"/>
    </source>
</evidence>
<dbReference type="PROSITE" id="PS51898">
    <property type="entry name" value="TYR_RECOMBINASE"/>
    <property type="match status" value="1"/>
</dbReference>
<feature type="domain" description="Tyr recombinase" evidence="3">
    <location>
        <begin position="169"/>
        <end position="389"/>
    </location>
</feature>
<dbReference type="InterPro" id="IPR002104">
    <property type="entry name" value="Integrase_catalytic"/>
</dbReference>
<dbReference type="Proteomes" id="UP001196509">
    <property type="component" value="Unassembled WGS sequence"/>
</dbReference>
<keyword evidence="1" id="KW-0229">DNA integration</keyword>
<name>A0AAE2ZSJ0_9HYPH</name>
<protein>
    <submittedName>
        <fullName evidence="4">Site-specific integrase</fullName>
    </submittedName>
</protein>
<dbReference type="GO" id="GO:0003677">
    <property type="term" value="F:DNA binding"/>
    <property type="evidence" value="ECO:0007669"/>
    <property type="project" value="InterPro"/>
</dbReference>
<dbReference type="Pfam" id="PF00589">
    <property type="entry name" value="Phage_integrase"/>
    <property type="match status" value="1"/>
</dbReference>
<dbReference type="GO" id="GO:0015074">
    <property type="term" value="P:DNA integration"/>
    <property type="evidence" value="ECO:0007669"/>
    <property type="project" value="UniProtKB-KW"/>
</dbReference>
<keyword evidence="2" id="KW-0233">DNA recombination</keyword>
<dbReference type="PANTHER" id="PTHR30349:SF88">
    <property type="entry name" value="BLL1584 PROTEIN"/>
    <property type="match status" value="1"/>
</dbReference>
<evidence type="ECO:0000256" key="2">
    <source>
        <dbReference type="ARBA" id="ARBA00023172"/>
    </source>
</evidence>